<dbReference type="PANTHER" id="PTHR33428:SF14">
    <property type="entry name" value="CARBOXYLESTERASE TYPE B DOMAIN-CONTAINING PROTEIN"/>
    <property type="match status" value="1"/>
</dbReference>
<name>A0A2V1CZP1_9PLEO</name>
<feature type="region of interest" description="Disordered" evidence="1">
    <location>
        <begin position="18"/>
        <end position="37"/>
    </location>
</feature>
<keyword evidence="2" id="KW-0732">Signal</keyword>
<proteinExistence type="predicted"/>
<feature type="chain" id="PRO_5015916803" description="Alpha/beta-hydrolase" evidence="2">
    <location>
        <begin position="17"/>
        <end position="271"/>
    </location>
</feature>
<evidence type="ECO:0000256" key="1">
    <source>
        <dbReference type="SAM" id="MobiDB-lite"/>
    </source>
</evidence>
<keyword evidence="4" id="KW-1185">Reference proteome</keyword>
<dbReference type="OrthoDB" id="2141514at2759"/>
<dbReference type="InterPro" id="IPR029058">
    <property type="entry name" value="AB_hydrolase_fold"/>
</dbReference>
<dbReference type="AlphaFoldDB" id="A0A2V1CZP1"/>
<sequence length="271" mass="28391">MKFTLPIAALAAVSTAAPLEERQSSGGTGPYAPATYMQDPSLTRHTIYKPSSKADTTKLPVMLWGNGGCSADATGQAPFLLQLASHGVLIIASGTPKGSGQTTSAMMKESINWITKQAGKGSYANVDASRIVASGWSCGGFEAYEQIWDDRVSSLGIWSSGDRNKTGPANFKKPVFFFAGGPSDGASGGAERDYKAMPAGIPKWKGQLPVGHGGTYTERNGGKFGIIGAKWVQWIMRGNTTASEYLTGSGAKSAGWTVESASLENLKITPI</sequence>
<dbReference type="Gene3D" id="3.40.50.1820">
    <property type="entry name" value="alpha/beta hydrolase"/>
    <property type="match status" value="1"/>
</dbReference>
<feature type="signal peptide" evidence="2">
    <location>
        <begin position="1"/>
        <end position="16"/>
    </location>
</feature>
<gene>
    <name evidence="3" type="ORF">DM02DRAFT_577208</name>
</gene>
<protein>
    <recommendedName>
        <fullName evidence="5">Alpha/beta-hydrolase</fullName>
    </recommendedName>
</protein>
<feature type="non-terminal residue" evidence="3">
    <location>
        <position position="271"/>
    </location>
</feature>
<evidence type="ECO:0000256" key="2">
    <source>
        <dbReference type="SAM" id="SignalP"/>
    </source>
</evidence>
<accession>A0A2V1CZP1</accession>
<dbReference type="STRING" id="97972.A0A2V1CZP1"/>
<evidence type="ECO:0000313" key="4">
    <source>
        <dbReference type="Proteomes" id="UP000244855"/>
    </source>
</evidence>
<dbReference type="SUPFAM" id="SSF53474">
    <property type="entry name" value="alpha/beta-Hydrolases"/>
    <property type="match status" value="1"/>
</dbReference>
<reference evidence="3 4" key="1">
    <citation type="journal article" date="2018" name="Sci. Rep.">
        <title>Comparative genomics provides insights into the lifestyle and reveals functional heterogeneity of dark septate endophytic fungi.</title>
        <authorList>
            <person name="Knapp D.G."/>
            <person name="Nemeth J.B."/>
            <person name="Barry K."/>
            <person name="Hainaut M."/>
            <person name="Henrissat B."/>
            <person name="Johnson J."/>
            <person name="Kuo A."/>
            <person name="Lim J.H.P."/>
            <person name="Lipzen A."/>
            <person name="Nolan M."/>
            <person name="Ohm R.A."/>
            <person name="Tamas L."/>
            <person name="Grigoriev I.V."/>
            <person name="Spatafora J.W."/>
            <person name="Nagy L.G."/>
            <person name="Kovacs G.M."/>
        </authorList>
    </citation>
    <scope>NUCLEOTIDE SEQUENCE [LARGE SCALE GENOMIC DNA]</scope>
    <source>
        <strain evidence="3 4">DSE2036</strain>
    </source>
</reference>
<evidence type="ECO:0008006" key="5">
    <source>
        <dbReference type="Google" id="ProtNLM"/>
    </source>
</evidence>
<dbReference type="PANTHER" id="PTHR33428">
    <property type="entry name" value="CHLOROPHYLLASE-2, CHLOROPLASTIC"/>
    <property type="match status" value="1"/>
</dbReference>
<dbReference type="EMBL" id="KZ805917">
    <property type="protein sequence ID" value="PVH91240.1"/>
    <property type="molecule type" value="Genomic_DNA"/>
</dbReference>
<dbReference type="Proteomes" id="UP000244855">
    <property type="component" value="Unassembled WGS sequence"/>
</dbReference>
<organism evidence="3 4">
    <name type="scientific">Periconia macrospinosa</name>
    <dbReference type="NCBI Taxonomy" id="97972"/>
    <lineage>
        <taxon>Eukaryota</taxon>
        <taxon>Fungi</taxon>
        <taxon>Dikarya</taxon>
        <taxon>Ascomycota</taxon>
        <taxon>Pezizomycotina</taxon>
        <taxon>Dothideomycetes</taxon>
        <taxon>Pleosporomycetidae</taxon>
        <taxon>Pleosporales</taxon>
        <taxon>Massarineae</taxon>
        <taxon>Periconiaceae</taxon>
        <taxon>Periconia</taxon>
    </lineage>
</organism>
<evidence type="ECO:0000313" key="3">
    <source>
        <dbReference type="EMBL" id="PVH91240.1"/>
    </source>
</evidence>